<dbReference type="CDD" id="cd00840">
    <property type="entry name" value="MPP_Mre11_N"/>
    <property type="match status" value="1"/>
</dbReference>
<feature type="compositionally biased region" description="Acidic residues" evidence="17">
    <location>
        <begin position="635"/>
        <end position="648"/>
    </location>
</feature>
<evidence type="ECO:0000256" key="5">
    <source>
        <dbReference type="ARBA" id="ARBA00022454"/>
    </source>
</evidence>
<evidence type="ECO:0000256" key="11">
    <source>
        <dbReference type="ARBA" id="ARBA00022839"/>
    </source>
</evidence>
<keyword evidence="7" id="KW-0479">Metal-binding</keyword>
<keyword evidence="15 16" id="KW-0469">Meiosis</keyword>
<dbReference type="SMART" id="SM01347">
    <property type="entry name" value="Mre11_DNA_bind"/>
    <property type="match status" value="1"/>
</dbReference>
<keyword evidence="13 16" id="KW-0464">Manganese</keyword>
<evidence type="ECO:0000256" key="9">
    <source>
        <dbReference type="ARBA" id="ARBA00022763"/>
    </source>
</evidence>
<evidence type="ECO:0000259" key="18">
    <source>
        <dbReference type="SMART" id="SM01347"/>
    </source>
</evidence>
<dbReference type="AlphaFoldDB" id="A0A1C7LNW6"/>
<dbReference type="InterPro" id="IPR029052">
    <property type="entry name" value="Metallo-depent_PP-like"/>
</dbReference>
<evidence type="ECO:0000256" key="12">
    <source>
        <dbReference type="ARBA" id="ARBA00023204"/>
    </source>
</evidence>
<organism evidence="19 20">
    <name type="scientific">Grifola frondosa</name>
    <name type="common">Maitake</name>
    <name type="synonym">Polyporus frondosus</name>
    <dbReference type="NCBI Taxonomy" id="5627"/>
    <lineage>
        <taxon>Eukaryota</taxon>
        <taxon>Fungi</taxon>
        <taxon>Dikarya</taxon>
        <taxon>Basidiomycota</taxon>
        <taxon>Agaricomycotina</taxon>
        <taxon>Agaricomycetes</taxon>
        <taxon>Polyporales</taxon>
        <taxon>Grifolaceae</taxon>
        <taxon>Grifola</taxon>
    </lineage>
</organism>
<evidence type="ECO:0000256" key="16">
    <source>
        <dbReference type="RuleBase" id="RU003447"/>
    </source>
</evidence>
<dbReference type="EMBL" id="LUGG01000031">
    <property type="protein sequence ID" value="OBZ66455.1"/>
    <property type="molecule type" value="Genomic_DNA"/>
</dbReference>
<evidence type="ECO:0000256" key="15">
    <source>
        <dbReference type="ARBA" id="ARBA00023254"/>
    </source>
</evidence>
<feature type="compositionally biased region" description="Basic and acidic residues" evidence="17">
    <location>
        <begin position="548"/>
        <end position="564"/>
    </location>
</feature>
<gene>
    <name evidence="19" type="primary">MRE11</name>
    <name evidence="19" type="ORF">A0H81_13592</name>
</gene>
<reference evidence="19 20" key="1">
    <citation type="submission" date="2016-03" db="EMBL/GenBank/DDBJ databases">
        <title>Whole genome sequencing of Grifola frondosa 9006-11.</title>
        <authorList>
            <person name="Min B."/>
            <person name="Park H."/>
            <person name="Kim J.-G."/>
            <person name="Cho H."/>
            <person name="Oh Y.-L."/>
            <person name="Kong W.-S."/>
            <person name="Choi I.-G."/>
        </authorList>
    </citation>
    <scope>NUCLEOTIDE SEQUENCE [LARGE SCALE GENOMIC DNA]</scope>
    <source>
        <strain evidence="19 20">9006-11</strain>
    </source>
</reference>
<sequence length="991" mass="109223">MSGNHSQDEQGSVPPQPTIGMLNFVDVDDTIRIMLATDNHIGYLERDPIRGQDSIDAFKEILQLAVKHDVDFILLAGDLFHENRPSRDCLYQVMALLREYTMGDRPIQIELLSDPEEGRAAGFSFPAINYEDPNFNIGIPVFSIHGNHDDPQGAGPEGALCPLDMLSVSGLINYMGKIDLPLEDADAQNTGIAVRPVLLRKGNTRLGLYSVGNVKDQRMHFELRSNRVRMFMPRDKERWFNILLLHQNRVSHGPQQSVPEGMFDDSIDLVVWGHEHDCRIVPEPVAGKRYYITQPGSSVATSLADGEAIEKHVALLKIQGKEFELTPIPLRTVRPFVLDDVVLSEAAEDEGLDLNDRMEISKYLKAKVNELIEKANGQWDERNARALEEGEPELPRMLPLVRLKVDTTGVSEMSNPVRFGQEFQGRIANPRDVLVFHRAKKTTSKGAKVKADVPELSIDDPDLTISEKLSRVRVQTLVREYLAAQELQLLGEAGMSDAIETFVDKDDTHAIQSHVNAALKALMKDVQANAGEVEVEGNELDEIVGKVREKQDQEYLEHRQEGKPSKSKGKGKAVDGGSGAESVDSMMMDVDAGGSDFEAMSEEPPKKKSTTRKKAVAAKKAPAKGRGKGKAAVASDDDEEDEDDDVEEEAPKPKRTNRAAVLSQTTTKKAPAKKAAASKASTASQSTLTFAPSGRTSRAAATKARRKVAEVVPTELLLQIIALALHEHPCPSDVLRVNKLFMQIGLPILHTHLHFTAITQLSLFSQRTDRLACSPKSLSITLPGGPADFEVFRHLTDALRSCKSSRSTSKSSDTPVPLDLLSLRLSLQPGNSHLHHIYEAMTLANHNRSPKTFIWMEPDPEYSFSSPPLLPIRRARAVLTLLARHAAPPSAPAPAHTLPWADDAPAPSAVAAMVALPGQDSLESVRLVDTYRHSTWGSRIRRSDIEEAAAALRQGQEERDAVVARVRQLVTCEKTEHIIDGERVEELTILE</sequence>
<keyword evidence="8 16" id="KW-0255">Endonuclease</keyword>
<accession>A0A1C7LNW6</accession>
<dbReference type="GO" id="GO:0031573">
    <property type="term" value="P:mitotic intra-S DNA damage checkpoint signaling"/>
    <property type="evidence" value="ECO:0007669"/>
    <property type="project" value="TreeGrafter"/>
</dbReference>
<evidence type="ECO:0000313" key="19">
    <source>
        <dbReference type="EMBL" id="OBZ66455.1"/>
    </source>
</evidence>
<dbReference type="InterPro" id="IPR038487">
    <property type="entry name" value="Mre11_capping_dom"/>
</dbReference>
<dbReference type="SUPFAM" id="SSF56300">
    <property type="entry name" value="Metallo-dependent phosphatases"/>
    <property type="match status" value="1"/>
</dbReference>
<dbReference type="Gene3D" id="3.30.110.110">
    <property type="entry name" value="Mre11, capping domain"/>
    <property type="match status" value="1"/>
</dbReference>
<dbReference type="InterPro" id="IPR007281">
    <property type="entry name" value="Mre11_DNA-bd"/>
</dbReference>
<dbReference type="NCBIfam" id="TIGR00583">
    <property type="entry name" value="mre11"/>
    <property type="match status" value="1"/>
</dbReference>
<dbReference type="InterPro" id="IPR004843">
    <property type="entry name" value="Calcineurin-like_PHP"/>
</dbReference>
<evidence type="ECO:0000256" key="10">
    <source>
        <dbReference type="ARBA" id="ARBA00022801"/>
    </source>
</evidence>
<keyword evidence="20" id="KW-1185">Reference proteome</keyword>
<evidence type="ECO:0000313" key="20">
    <source>
        <dbReference type="Proteomes" id="UP000092993"/>
    </source>
</evidence>
<feature type="compositionally biased region" description="Low complexity" evidence="17">
    <location>
        <begin position="663"/>
        <end position="687"/>
    </location>
</feature>
<dbReference type="GO" id="GO:0035861">
    <property type="term" value="C:site of double-strand break"/>
    <property type="evidence" value="ECO:0007669"/>
    <property type="project" value="TreeGrafter"/>
</dbReference>
<comment type="cofactor">
    <cofactor evidence="1">
        <name>Mn(2+)</name>
        <dbReference type="ChEBI" id="CHEBI:29035"/>
    </cofactor>
</comment>
<keyword evidence="6 16" id="KW-0540">Nuclease</keyword>
<dbReference type="GO" id="GO:0030145">
    <property type="term" value="F:manganese ion binding"/>
    <property type="evidence" value="ECO:0007669"/>
    <property type="project" value="InterPro"/>
</dbReference>
<dbReference type="GO" id="GO:0000724">
    <property type="term" value="P:double-strand break repair via homologous recombination"/>
    <property type="evidence" value="ECO:0007669"/>
    <property type="project" value="TreeGrafter"/>
</dbReference>
<keyword evidence="5" id="KW-0158">Chromosome</keyword>
<evidence type="ECO:0000256" key="14">
    <source>
        <dbReference type="ARBA" id="ARBA00023242"/>
    </source>
</evidence>
<feature type="region of interest" description="Disordered" evidence="17">
    <location>
        <begin position="548"/>
        <end position="691"/>
    </location>
</feature>
<feature type="compositionally biased region" description="Basic residues" evidence="17">
    <location>
        <begin position="607"/>
        <end position="629"/>
    </location>
</feature>
<keyword evidence="14 16" id="KW-0539">Nucleus</keyword>
<keyword evidence="12 16" id="KW-0234">DNA repair</keyword>
<protein>
    <submittedName>
        <fullName evidence="19">Double-strand break repair protein MRE11</fullName>
    </submittedName>
</protein>
<dbReference type="PANTHER" id="PTHR10139">
    <property type="entry name" value="DOUBLE-STRAND BREAK REPAIR PROTEIN MRE11"/>
    <property type="match status" value="1"/>
</dbReference>
<dbReference type="Pfam" id="PF00149">
    <property type="entry name" value="Metallophos"/>
    <property type="match status" value="1"/>
</dbReference>
<comment type="caution">
    <text evidence="19">The sequence shown here is derived from an EMBL/GenBank/DDBJ whole genome shotgun (WGS) entry which is preliminary data.</text>
</comment>
<dbReference type="InterPro" id="IPR003701">
    <property type="entry name" value="Mre11"/>
</dbReference>
<evidence type="ECO:0000256" key="8">
    <source>
        <dbReference type="ARBA" id="ARBA00022759"/>
    </source>
</evidence>
<evidence type="ECO:0000256" key="6">
    <source>
        <dbReference type="ARBA" id="ARBA00022722"/>
    </source>
</evidence>
<dbReference type="GO" id="GO:0042138">
    <property type="term" value="P:meiotic DNA double-strand break formation"/>
    <property type="evidence" value="ECO:0007669"/>
    <property type="project" value="TreeGrafter"/>
</dbReference>
<comment type="subcellular location">
    <subcellularLocation>
        <location evidence="3">Chromosome</location>
    </subcellularLocation>
    <subcellularLocation>
        <location evidence="2">Nucleus</location>
    </subcellularLocation>
</comment>
<dbReference type="Gene3D" id="3.60.21.10">
    <property type="match status" value="1"/>
</dbReference>
<dbReference type="GO" id="GO:0000723">
    <property type="term" value="P:telomere maintenance"/>
    <property type="evidence" value="ECO:0007669"/>
    <property type="project" value="TreeGrafter"/>
</dbReference>
<dbReference type="Proteomes" id="UP000092993">
    <property type="component" value="Unassembled WGS sequence"/>
</dbReference>
<dbReference type="FunFam" id="3.60.21.10:FF:000011">
    <property type="entry name" value="Double-strand break repair protein"/>
    <property type="match status" value="1"/>
</dbReference>
<proteinExistence type="inferred from homology"/>
<dbReference type="STRING" id="5627.A0A1C7LNW6"/>
<feature type="domain" description="Mre11 DNA-binding" evidence="18">
    <location>
        <begin position="323"/>
        <end position="502"/>
    </location>
</feature>
<evidence type="ECO:0000256" key="17">
    <source>
        <dbReference type="SAM" id="MobiDB-lite"/>
    </source>
</evidence>
<dbReference type="GO" id="GO:0000014">
    <property type="term" value="F:single-stranded DNA endodeoxyribonuclease activity"/>
    <property type="evidence" value="ECO:0007669"/>
    <property type="project" value="TreeGrafter"/>
</dbReference>
<evidence type="ECO:0000256" key="7">
    <source>
        <dbReference type="ARBA" id="ARBA00022723"/>
    </source>
</evidence>
<dbReference type="OrthoDB" id="30417at2759"/>
<evidence type="ECO:0000256" key="1">
    <source>
        <dbReference type="ARBA" id="ARBA00001936"/>
    </source>
</evidence>
<keyword evidence="9 16" id="KW-0227">DNA damage</keyword>
<dbReference type="PANTHER" id="PTHR10139:SF1">
    <property type="entry name" value="DOUBLE-STRAND BREAK REPAIR PROTEIN MRE11"/>
    <property type="match status" value="1"/>
</dbReference>
<name>A0A1C7LNW6_GRIFR</name>
<keyword evidence="11 16" id="KW-0269">Exonuclease</keyword>
<evidence type="ECO:0000256" key="4">
    <source>
        <dbReference type="ARBA" id="ARBA00009028"/>
    </source>
</evidence>
<evidence type="ECO:0000256" key="3">
    <source>
        <dbReference type="ARBA" id="ARBA00004286"/>
    </source>
</evidence>
<dbReference type="Pfam" id="PF04152">
    <property type="entry name" value="Mre11_DNA_bind"/>
    <property type="match status" value="1"/>
</dbReference>
<comment type="similarity">
    <text evidence="4 16">Belongs to the MRE11/RAD32 family.</text>
</comment>
<evidence type="ECO:0000256" key="13">
    <source>
        <dbReference type="ARBA" id="ARBA00023211"/>
    </source>
</evidence>
<keyword evidence="10 16" id="KW-0378">Hydrolase</keyword>
<dbReference type="GO" id="GO:0097552">
    <property type="term" value="P:mitochondrial double-strand break repair via homologous recombination"/>
    <property type="evidence" value="ECO:0007669"/>
    <property type="project" value="TreeGrafter"/>
</dbReference>
<dbReference type="OMA" id="NIKDERM"/>
<evidence type="ECO:0000256" key="2">
    <source>
        <dbReference type="ARBA" id="ARBA00004123"/>
    </source>
</evidence>
<dbReference type="GO" id="GO:0030870">
    <property type="term" value="C:Mre11 complex"/>
    <property type="evidence" value="ECO:0007669"/>
    <property type="project" value="InterPro"/>
</dbReference>
<dbReference type="GO" id="GO:0007095">
    <property type="term" value="P:mitotic G2 DNA damage checkpoint signaling"/>
    <property type="evidence" value="ECO:0007669"/>
    <property type="project" value="TreeGrafter"/>
</dbReference>
<dbReference type="InterPro" id="IPR041796">
    <property type="entry name" value="Mre11_N"/>
</dbReference>
<dbReference type="GO" id="GO:0008296">
    <property type="term" value="F:3'-5'-DNA exonuclease activity"/>
    <property type="evidence" value="ECO:0007669"/>
    <property type="project" value="InterPro"/>
</dbReference>
<dbReference type="GO" id="GO:0006303">
    <property type="term" value="P:double-strand break repair via nonhomologous end joining"/>
    <property type="evidence" value="ECO:0007669"/>
    <property type="project" value="TreeGrafter"/>
</dbReference>